<keyword evidence="1" id="KW-0106">Calcium</keyword>
<feature type="domain" description="EF-hand" evidence="2">
    <location>
        <begin position="55"/>
        <end position="90"/>
    </location>
</feature>
<dbReference type="SMART" id="SM00054">
    <property type="entry name" value="EFh"/>
    <property type="match status" value="2"/>
</dbReference>
<keyword evidence="4" id="KW-1185">Reference proteome</keyword>
<dbReference type="Proteomes" id="UP000243217">
    <property type="component" value="Unassembled WGS sequence"/>
</dbReference>
<dbReference type="GO" id="GO:0005509">
    <property type="term" value="F:calcium ion binding"/>
    <property type="evidence" value="ECO:0007669"/>
    <property type="project" value="InterPro"/>
</dbReference>
<dbReference type="InterPro" id="IPR011992">
    <property type="entry name" value="EF-hand-dom_pair"/>
</dbReference>
<dbReference type="OrthoDB" id="191686at2759"/>
<feature type="domain" description="EF-hand" evidence="2">
    <location>
        <begin position="12"/>
        <end position="47"/>
    </location>
</feature>
<protein>
    <recommendedName>
        <fullName evidence="2">EF-hand domain-containing protein</fullName>
    </recommendedName>
</protein>
<name>A0A1V9ZPV2_9STRA</name>
<dbReference type="InterPro" id="IPR002048">
    <property type="entry name" value="EF_hand_dom"/>
</dbReference>
<gene>
    <name evidence="3" type="ORF">THRCLA_21789</name>
</gene>
<dbReference type="PROSITE" id="PS00018">
    <property type="entry name" value="EF_HAND_1"/>
    <property type="match status" value="1"/>
</dbReference>
<dbReference type="SUPFAM" id="SSF47473">
    <property type="entry name" value="EF-hand"/>
    <property type="match status" value="1"/>
</dbReference>
<evidence type="ECO:0000259" key="2">
    <source>
        <dbReference type="PROSITE" id="PS50222"/>
    </source>
</evidence>
<comment type="caution">
    <text evidence="3">The sequence shown here is derived from an EMBL/GenBank/DDBJ whole genome shotgun (WGS) entry which is preliminary data.</text>
</comment>
<evidence type="ECO:0000313" key="3">
    <source>
        <dbReference type="EMBL" id="OQR99810.1"/>
    </source>
</evidence>
<dbReference type="EMBL" id="JNBS01001782">
    <property type="protein sequence ID" value="OQR99810.1"/>
    <property type="molecule type" value="Genomic_DNA"/>
</dbReference>
<dbReference type="Gene3D" id="1.10.238.10">
    <property type="entry name" value="EF-hand"/>
    <property type="match status" value="2"/>
</dbReference>
<organism evidence="3 4">
    <name type="scientific">Thraustotheca clavata</name>
    <dbReference type="NCBI Taxonomy" id="74557"/>
    <lineage>
        <taxon>Eukaryota</taxon>
        <taxon>Sar</taxon>
        <taxon>Stramenopiles</taxon>
        <taxon>Oomycota</taxon>
        <taxon>Saprolegniomycetes</taxon>
        <taxon>Saprolegniales</taxon>
        <taxon>Achlyaceae</taxon>
        <taxon>Thraustotheca</taxon>
    </lineage>
</organism>
<accession>A0A1V9ZPV2</accession>
<evidence type="ECO:0000313" key="4">
    <source>
        <dbReference type="Proteomes" id="UP000243217"/>
    </source>
</evidence>
<dbReference type="AlphaFoldDB" id="A0A1V9ZPV2"/>
<dbReference type="InterPro" id="IPR018247">
    <property type="entry name" value="EF_Hand_1_Ca_BS"/>
</dbReference>
<proteinExistence type="predicted"/>
<evidence type="ECO:0000256" key="1">
    <source>
        <dbReference type="ARBA" id="ARBA00022837"/>
    </source>
</evidence>
<sequence>MDAEMMKSFKETIDACVDTIWEAYDQDDSGYLDRIETRKFVYHLIAEYEKDGDKVPPVNFEECFEAFDVDGNGNLSRKEMRTFVEQLMGL</sequence>
<dbReference type="Pfam" id="PF13499">
    <property type="entry name" value="EF-hand_7"/>
    <property type="match status" value="1"/>
</dbReference>
<dbReference type="PROSITE" id="PS50222">
    <property type="entry name" value="EF_HAND_2"/>
    <property type="match status" value="2"/>
</dbReference>
<reference evidence="3 4" key="1">
    <citation type="journal article" date="2014" name="Genome Biol. Evol.">
        <title>The secreted proteins of Achlya hypogyna and Thraustotheca clavata identify the ancestral oomycete secretome and reveal gene acquisitions by horizontal gene transfer.</title>
        <authorList>
            <person name="Misner I."/>
            <person name="Blouin N."/>
            <person name="Leonard G."/>
            <person name="Richards T.A."/>
            <person name="Lane C.E."/>
        </authorList>
    </citation>
    <scope>NUCLEOTIDE SEQUENCE [LARGE SCALE GENOMIC DNA]</scope>
    <source>
        <strain evidence="3 4">ATCC 34112</strain>
    </source>
</reference>